<proteinExistence type="predicted"/>
<dbReference type="RefSeq" id="WP_068834555.1">
    <property type="nucleotide sequence ID" value="NZ_JBHSMX010000009.1"/>
</dbReference>
<evidence type="ECO:0000256" key="1">
    <source>
        <dbReference type="SAM" id="MobiDB-lite"/>
    </source>
</evidence>
<keyword evidence="2" id="KW-1133">Transmembrane helix</keyword>
<gene>
    <name evidence="3" type="ORF">ACFPP7_04630</name>
</gene>
<evidence type="ECO:0000256" key="2">
    <source>
        <dbReference type="SAM" id="Phobius"/>
    </source>
</evidence>
<keyword evidence="2" id="KW-0472">Membrane</keyword>
<reference evidence="4" key="1">
    <citation type="journal article" date="2019" name="Int. J. Syst. Evol. Microbiol.">
        <title>The Global Catalogue of Microorganisms (GCM) 10K type strain sequencing project: providing services to taxonomists for standard genome sequencing and annotation.</title>
        <authorList>
            <consortium name="The Broad Institute Genomics Platform"/>
            <consortium name="The Broad Institute Genome Sequencing Center for Infectious Disease"/>
            <person name="Wu L."/>
            <person name="Ma J."/>
        </authorList>
    </citation>
    <scope>NUCLEOTIDE SEQUENCE [LARGE SCALE GENOMIC DNA]</scope>
    <source>
        <strain evidence="4">CGMCC 4.7277</strain>
    </source>
</reference>
<evidence type="ECO:0000313" key="4">
    <source>
        <dbReference type="Proteomes" id="UP001596084"/>
    </source>
</evidence>
<evidence type="ECO:0000313" key="3">
    <source>
        <dbReference type="EMBL" id="MFC5520202.1"/>
    </source>
</evidence>
<name>A0ABW0Q932_9BURK</name>
<protein>
    <submittedName>
        <fullName evidence="3">DUF2726 domain-containing protein</fullName>
    </submittedName>
</protein>
<feature type="compositionally biased region" description="Basic and acidic residues" evidence="1">
    <location>
        <begin position="237"/>
        <end position="250"/>
    </location>
</feature>
<feature type="region of interest" description="Disordered" evidence="1">
    <location>
        <begin position="219"/>
        <end position="251"/>
    </location>
</feature>
<sequence length="265" mass="29722">MNLMTLLMTVLGVSIGVLAGALLNAWWLRRKAREKLLIPPRWPLAARGVVTTDEHLVWHWLRDTFYDHIVMVKIPVQRFTLPIERERGPDSSERWLDLLNGVYTTFTVCNTDGKVVGCVDVPTKRGFSRANRELKETLLSDCAIAYTVVRSDRLPAGSAMRAAFLGEIPAAPVQTVQEACVGVDTSFYAEIDAFTRQKMKAAREAALKELNRDNQEAVPPAKNRNVGFNPDGTGTIRDLDKPDPFAKPWEDSFIYPADTRPARLE</sequence>
<feature type="transmembrane region" description="Helical" evidence="2">
    <location>
        <begin position="6"/>
        <end position="28"/>
    </location>
</feature>
<keyword evidence="4" id="KW-1185">Reference proteome</keyword>
<keyword evidence="2" id="KW-0812">Transmembrane</keyword>
<dbReference type="EMBL" id="JBHSMX010000009">
    <property type="protein sequence ID" value="MFC5520202.1"/>
    <property type="molecule type" value="Genomic_DNA"/>
</dbReference>
<organism evidence="3 4">
    <name type="scientific">Polaromonas jejuensis</name>
    <dbReference type="NCBI Taxonomy" id="457502"/>
    <lineage>
        <taxon>Bacteria</taxon>
        <taxon>Pseudomonadati</taxon>
        <taxon>Pseudomonadota</taxon>
        <taxon>Betaproteobacteria</taxon>
        <taxon>Burkholderiales</taxon>
        <taxon>Comamonadaceae</taxon>
        <taxon>Polaromonas</taxon>
    </lineage>
</organism>
<dbReference type="Proteomes" id="UP001596084">
    <property type="component" value="Unassembled WGS sequence"/>
</dbReference>
<comment type="caution">
    <text evidence="3">The sequence shown here is derived from an EMBL/GenBank/DDBJ whole genome shotgun (WGS) entry which is preliminary data.</text>
</comment>
<accession>A0ABW0Q932</accession>